<accession>A0ABZ1G4T5</accession>
<evidence type="ECO:0008006" key="4">
    <source>
        <dbReference type="Google" id="ProtNLM"/>
    </source>
</evidence>
<evidence type="ECO:0000256" key="1">
    <source>
        <dbReference type="SAM" id="MobiDB-lite"/>
    </source>
</evidence>
<evidence type="ECO:0000313" key="2">
    <source>
        <dbReference type="EMBL" id="WSC14889.1"/>
    </source>
</evidence>
<name>A0ABZ1G4T5_9ACTN</name>
<reference evidence="2 3" key="1">
    <citation type="submission" date="2022-10" db="EMBL/GenBank/DDBJ databases">
        <title>The complete genomes of actinobacterial strains from the NBC collection.</title>
        <authorList>
            <person name="Joergensen T.S."/>
            <person name="Alvarez Arevalo M."/>
            <person name="Sterndorff E.B."/>
            <person name="Faurdal D."/>
            <person name="Vuksanovic O."/>
            <person name="Mourched A.-S."/>
            <person name="Charusanti P."/>
            <person name="Shaw S."/>
            <person name="Blin K."/>
            <person name="Weber T."/>
        </authorList>
    </citation>
    <scope>NUCLEOTIDE SEQUENCE [LARGE SCALE GENOMIC DNA]</scope>
    <source>
        <strain evidence="2 3">NBC 01769</strain>
    </source>
</reference>
<protein>
    <recommendedName>
        <fullName evidence="4">Secreted protein</fullName>
    </recommendedName>
</protein>
<keyword evidence="3" id="KW-1185">Reference proteome</keyword>
<dbReference type="EMBL" id="CP109114">
    <property type="protein sequence ID" value="WSC14889.1"/>
    <property type="molecule type" value="Genomic_DNA"/>
</dbReference>
<sequence>MDVGALAATGVALVVGVLGWTQSRATNRRSDFTTITDRLDREVKDERVQRKLLTAYVLELLGWAKKVEPDTAAGPPPNPPPDLDLTPWRR</sequence>
<dbReference type="RefSeq" id="WP_326593801.1">
    <property type="nucleotide sequence ID" value="NZ_CP109114.1"/>
</dbReference>
<feature type="region of interest" description="Disordered" evidence="1">
    <location>
        <begin position="67"/>
        <end position="90"/>
    </location>
</feature>
<dbReference type="Proteomes" id="UP001330827">
    <property type="component" value="Chromosome"/>
</dbReference>
<evidence type="ECO:0000313" key="3">
    <source>
        <dbReference type="Proteomes" id="UP001330827"/>
    </source>
</evidence>
<proteinExistence type="predicted"/>
<organism evidence="2 3">
    <name type="scientific">Streptomyces brevispora</name>
    <dbReference type="NCBI Taxonomy" id="887462"/>
    <lineage>
        <taxon>Bacteria</taxon>
        <taxon>Bacillati</taxon>
        <taxon>Actinomycetota</taxon>
        <taxon>Actinomycetes</taxon>
        <taxon>Kitasatosporales</taxon>
        <taxon>Streptomycetaceae</taxon>
        <taxon>Streptomyces</taxon>
    </lineage>
</organism>
<gene>
    <name evidence="2" type="ORF">OIE64_19990</name>
</gene>